<dbReference type="AlphaFoldDB" id="A0A1I7N5L8"/>
<dbReference type="STRING" id="429728.SAMN05216456_0878"/>
<protein>
    <submittedName>
        <fullName evidence="2">Uncharacterized protein</fullName>
    </submittedName>
</protein>
<sequence length="64" mass="6966">MLVSRHTSPSGGEVARQSRVGEGADLPNASAPTATLLDIPTRLRYQKRTMKRTDRTSAIAFPRA</sequence>
<accession>A0A1I7N5L8</accession>
<evidence type="ECO:0000256" key="1">
    <source>
        <dbReference type="SAM" id="MobiDB-lite"/>
    </source>
</evidence>
<dbReference type="Proteomes" id="UP000199074">
    <property type="component" value="Unassembled WGS sequence"/>
</dbReference>
<evidence type="ECO:0000313" key="2">
    <source>
        <dbReference type="EMBL" id="SFV29948.1"/>
    </source>
</evidence>
<keyword evidence="3" id="KW-1185">Reference proteome</keyword>
<reference evidence="2 3" key="1">
    <citation type="submission" date="2016-10" db="EMBL/GenBank/DDBJ databases">
        <authorList>
            <person name="de Groot N.N."/>
        </authorList>
    </citation>
    <scope>NUCLEOTIDE SEQUENCE [LARGE SCALE GENOMIC DNA]</scope>
    <source>
        <strain evidence="2 3">IPL20</strain>
    </source>
</reference>
<feature type="region of interest" description="Disordered" evidence="1">
    <location>
        <begin position="1"/>
        <end position="37"/>
    </location>
</feature>
<gene>
    <name evidence="2" type="ORF">SAMN05216456_0878</name>
</gene>
<organism evidence="2 3">
    <name type="scientific">Devosia crocina</name>
    <dbReference type="NCBI Taxonomy" id="429728"/>
    <lineage>
        <taxon>Bacteria</taxon>
        <taxon>Pseudomonadati</taxon>
        <taxon>Pseudomonadota</taxon>
        <taxon>Alphaproteobacteria</taxon>
        <taxon>Hyphomicrobiales</taxon>
        <taxon>Devosiaceae</taxon>
        <taxon>Devosia</taxon>
    </lineage>
</organism>
<proteinExistence type="predicted"/>
<feature type="compositionally biased region" description="Polar residues" evidence="1">
    <location>
        <begin position="1"/>
        <end position="10"/>
    </location>
</feature>
<evidence type="ECO:0000313" key="3">
    <source>
        <dbReference type="Proteomes" id="UP000199074"/>
    </source>
</evidence>
<name>A0A1I7N5L8_9HYPH</name>
<dbReference type="EMBL" id="FPCK01000001">
    <property type="protein sequence ID" value="SFV29948.1"/>
    <property type="molecule type" value="Genomic_DNA"/>
</dbReference>